<dbReference type="EMBL" id="MVBN01000002">
    <property type="protein sequence ID" value="OOK80235.1"/>
    <property type="molecule type" value="Genomic_DNA"/>
</dbReference>
<gene>
    <name evidence="1" type="ORF">BZL29_2516</name>
</gene>
<proteinExistence type="predicted"/>
<evidence type="ECO:0000313" key="1">
    <source>
        <dbReference type="EMBL" id="OOK80235.1"/>
    </source>
</evidence>
<protein>
    <submittedName>
        <fullName evidence="1">Uncharacterized protein</fullName>
    </submittedName>
</protein>
<name>A0A1V3XM09_MYCKA</name>
<reference evidence="1 2" key="1">
    <citation type="submission" date="2017-02" db="EMBL/GenBank/DDBJ databases">
        <title>Complete genome sequences of Mycobacterium kansasii strains isolated from rhesus macaques.</title>
        <authorList>
            <person name="Panda A."/>
            <person name="Nagaraj S."/>
            <person name="Zhao X."/>
            <person name="Tettelin H."/>
            <person name="Detolla L.J."/>
        </authorList>
    </citation>
    <scope>NUCLEOTIDE SEQUENCE [LARGE SCALE GENOMIC DNA]</scope>
    <source>
        <strain evidence="1 2">11-3469</strain>
    </source>
</reference>
<organism evidence="1 2">
    <name type="scientific">Mycobacterium kansasii</name>
    <dbReference type="NCBI Taxonomy" id="1768"/>
    <lineage>
        <taxon>Bacteria</taxon>
        <taxon>Bacillati</taxon>
        <taxon>Actinomycetota</taxon>
        <taxon>Actinomycetes</taxon>
        <taxon>Mycobacteriales</taxon>
        <taxon>Mycobacteriaceae</taxon>
        <taxon>Mycobacterium</taxon>
    </lineage>
</organism>
<sequence length="46" mass="4839">MSSCGTAQLVIAQDRYRRDCLPRAAPPFDGVVGRGSGRTVCTARAA</sequence>
<accession>A0A1V3XM09</accession>
<evidence type="ECO:0000313" key="2">
    <source>
        <dbReference type="Proteomes" id="UP000188532"/>
    </source>
</evidence>
<dbReference type="AlphaFoldDB" id="A0A1V3XM09"/>
<dbReference type="Proteomes" id="UP000188532">
    <property type="component" value="Unassembled WGS sequence"/>
</dbReference>
<comment type="caution">
    <text evidence="1">The sequence shown here is derived from an EMBL/GenBank/DDBJ whole genome shotgun (WGS) entry which is preliminary data.</text>
</comment>